<evidence type="ECO:0000256" key="3">
    <source>
        <dbReference type="PIRSR" id="PIRSR006241-50"/>
    </source>
</evidence>
<dbReference type="InterPro" id="IPR026040">
    <property type="entry name" value="HyI-like"/>
</dbReference>
<dbReference type="Proteomes" id="UP000220914">
    <property type="component" value="Unassembled WGS sequence"/>
</dbReference>
<accession>A0A2A7MPM9</accession>
<organism evidence="6 7">
    <name type="scientific">Mycolicibacterium agri</name>
    <name type="common">Mycobacterium agri</name>
    <dbReference type="NCBI Taxonomy" id="36811"/>
    <lineage>
        <taxon>Bacteria</taxon>
        <taxon>Bacillati</taxon>
        <taxon>Actinomycetota</taxon>
        <taxon>Actinomycetes</taxon>
        <taxon>Mycobacteriales</taxon>
        <taxon>Mycobacteriaceae</taxon>
        <taxon>Mycolicibacterium</taxon>
    </lineage>
</organism>
<dbReference type="AlphaFoldDB" id="A0A2A7MPM9"/>
<evidence type="ECO:0000313" key="5">
    <source>
        <dbReference type="EMBL" id="GFG51593.1"/>
    </source>
</evidence>
<feature type="active site" description="Proton donor/acceptor" evidence="3">
    <location>
        <position position="252"/>
    </location>
</feature>
<dbReference type="PANTHER" id="PTHR43489:SF6">
    <property type="entry name" value="HYDROXYPYRUVATE ISOMERASE-RELATED"/>
    <property type="match status" value="1"/>
</dbReference>
<feature type="active site" description="Proton donor/acceptor" evidence="3">
    <location>
        <position position="151"/>
    </location>
</feature>
<gene>
    <name evidence="6" type="ORF">CQY20_30750</name>
    <name evidence="5" type="ORF">MAGR_30340</name>
</gene>
<dbReference type="InterPro" id="IPR050417">
    <property type="entry name" value="Sugar_Epim/Isomerase"/>
</dbReference>
<evidence type="ECO:0000259" key="4">
    <source>
        <dbReference type="Pfam" id="PF01261"/>
    </source>
</evidence>
<comment type="caution">
    <text evidence="6">The sequence shown here is derived from an EMBL/GenBank/DDBJ whole genome shotgun (WGS) entry which is preliminary data.</text>
</comment>
<feature type="domain" description="Xylose isomerase-like TIM barrel" evidence="4">
    <location>
        <begin position="25"/>
        <end position="262"/>
    </location>
</feature>
<dbReference type="GO" id="GO:0008903">
    <property type="term" value="F:hydroxypyruvate isomerase activity"/>
    <property type="evidence" value="ECO:0007669"/>
    <property type="project" value="TreeGrafter"/>
</dbReference>
<reference evidence="6 7" key="1">
    <citation type="submission" date="2017-10" db="EMBL/GenBank/DDBJ databases">
        <title>The new phylogeny of genus Mycobacterium.</title>
        <authorList>
            <person name="Tortoli E."/>
            <person name="Trovato A."/>
            <person name="Cirillo D.M."/>
        </authorList>
    </citation>
    <scope>NUCLEOTIDE SEQUENCE [LARGE SCALE GENOMIC DNA]</scope>
    <source>
        <strain evidence="6 7">CCUG37673</strain>
    </source>
</reference>
<dbReference type="PANTHER" id="PTHR43489">
    <property type="entry name" value="ISOMERASE"/>
    <property type="match status" value="1"/>
</dbReference>
<keyword evidence="1 2" id="KW-0413">Isomerase</keyword>
<keyword evidence="7" id="KW-1185">Reference proteome</keyword>
<evidence type="ECO:0000256" key="2">
    <source>
        <dbReference type="PIRNR" id="PIRNR006241"/>
    </source>
</evidence>
<dbReference type="SUPFAM" id="SSF51658">
    <property type="entry name" value="Xylose isomerase-like"/>
    <property type="match status" value="1"/>
</dbReference>
<protein>
    <submittedName>
        <fullName evidence="6">Hydroxypyruvate isomerase</fullName>
    </submittedName>
</protein>
<dbReference type="RefSeq" id="WP_097944659.1">
    <property type="nucleotide sequence ID" value="NZ_BLKS01000001.1"/>
</dbReference>
<dbReference type="EMBL" id="BLKS01000001">
    <property type="protein sequence ID" value="GFG51593.1"/>
    <property type="molecule type" value="Genomic_DNA"/>
</dbReference>
<comment type="similarity">
    <text evidence="2">Belongs to the hyi family.</text>
</comment>
<sequence length="284" mass="30311">MTTAAFTVNCSILLTDRPLLKRPSVVRDAGFDAVEFCWPFTEPVPSDRETAAFIRAIADAGVLLSGLDFAAGDMAAGERGMLSDPCRSSIFRDSVDVAIGIAEVLGTKAFNALYGNRIDGVNPAVQDEIAVQNLAYAANAADRIGAVVLVEPVSGARAYPLKKAIDAIEVIDRVVADCDHRVRNLRLLADLYHLSVNGDAVGSVLDTYGDRIGHVQIADAPGRGEPGTGTLDLVGYLDQLAANGYRGYVGLEYKATRPDPFDWLPRARRCIPHAGGACAPLWQN</sequence>
<reference evidence="5 8" key="2">
    <citation type="journal article" date="2019" name="Emerg. Microbes Infect.">
        <title>Comprehensive subspecies identification of 175 nontuberculous mycobacteria species based on 7547 genomic profiles.</title>
        <authorList>
            <person name="Matsumoto Y."/>
            <person name="Kinjo T."/>
            <person name="Motooka D."/>
            <person name="Nabeya D."/>
            <person name="Jung N."/>
            <person name="Uechi K."/>
            <person name="Horii T."/>
            <person name="Iida T."/>
            <person name="Fujita J."/>
            <person name="Nakamura S."/>
        </authorList>
    </citation>
    <scope>NUCLEOTIDE SEQUENCE [LARGE SCALE GENOMIC DNA]</scope>
    <source>
        <strain evidence="5 8">JCM 6377</strain>
    </source>
</reference>
<name>A0A2A7MPM9_MYCAG</name>
<dbReference type="Proteomes" id="UP000465302">
    <property type="component" value="Unassembled WGS sequence"/>
</dbReference>
<dbReference type="InterPro" id="IPR013022">
    <property type="entry name" value="Xyl_isomerase-like_TIM-brl"/>
</dbReference>
<evidence type="ECO:0000313" key="6">
    <source>
        <dbReference type="EMBL" id="PEG33453.1"/>
    </source>
</evidence>
<dbReference type="OrthoDB" id="9786584at2"/>
<evidence type="ECO:0000313" key="8">
    <source>
        <dbReference type="Proteomes" id="UP000465302"/>
    </source>
</evidence>
<dbReference type="EMBL" id="PDCP01000113">
    <property type="protein sequence ID" value="PEG33453.1"/>
    <property type="molecule type" value="Genomic_DNA"/>
</dbReference>
<reference evidence="5" key="3">
    <citation type="submission" date="2020-02" db="EMBL/GenBank/DDBJ databases">
        <authorList>
            <person name="Matsumoto Y."/>
            <person name="Motooka D."/>
            <person name="Nakamura S."/>
        </authorList>
    </citation>
    <scope>NUCLEOTIDE SEQUENCE</scope>
    <source>
        <strain evidence="5">JCM 6377</strain>
    </source>
</reference>
<dbReference type="Gene3D" id="3.20.20.150">
    <property type="entry name" value="Divalent-metal-dependent TIM barrel enzymes"/>
    <property type="match status" value="1"/>
</dbReference>
<proteinExistence type="inferred from homology"/>
<keyword evidence="6" id="KW-0670">Pyruvate</keyword>
<dbReference type="PIRSF" id="PIRSF006241">
    <property type="entry name" value="HyI"/>
    <property type="match status" value="1"/>
</dbReference>
<evidence type="ECO:0000313" key="7">
    <source>
        <dbReference type="Proteomes" id="UP000220914"/>
    </source>
</evidence>
<dbReference type="Pfam" id="PF01261">
    <property type="entry name" value="AP_endonuc_2"/>
    <property type="match status" value="1"/>
</dbReference>
<evidence type="ECO:0000256" key="1">
    <source>
        <dbReference type="ARBA" id="ARBA00023235"/>
    </source>
</evidence>
<dbReference type="InterPro" id="IPR036237">
    <property type="entry name" value="Xyl_isomerase-like_sf"/>
</dbReference>
<dbReference type="GO" id="GO:0046487">
    <property type="term" value="P:glyoxylate metabolic process"/>
    <property type="evidence" value="ECO:0007669"/>
    <property type="project" value="TreeGrafter"/>
</dbReference>